<keyword evidence="1" id="KW-0472">Membrane</keyword>
<sequence length="500" mass="55873">MRDPAPWQKKYDTMVVLACVFGLLSQYLFVEARAGLSVLLFVSAFYGLFFYAVKGRIGGFEKWRGQFSSAWTLFVPIGLLTLTYSLFANDVFRVLNGFVLFALIISQTVLLTKSSALPWYRGRFYRELLFLSIIKPFSYVTVPFSLIGSRLKDNERGVAKHAAVKKAIIGLLLAAPLLIVVITLLASADSIFQSWLNKIPELFRLSTAGDLFGRGLYGGVVALYAFCYIWVLLFRKTNVESKDATLSPSPGPASVRERMMLDPVTAGTFLISINAVYLLFVSIQFSYLFGAAGGMLPEGSAYAEYARRGFVELVLVSVINVCLLLVGLHRICRAGRGGELVRKLSLTSLIFCTLVMLISAYSRLSLYEEAYGYTQTRLLVHGFMIYLTVLCVVAVIRIWKERFSLAKVYIGVSIAAYALMNYMNIDARIADKNIERFEQTGIIDIAYLSTLSLDAAPAMYKLEKKHPELDGIGDAVADWRSEASSYREWQSWSLAIQRAK</sequence>
<reference evidence="2 3" key="1">
    <citation type="submission" date="2023-07" db="EMBL/GenBank/DDBJ databases">
        <title>Sorghum-associated microbial communities from plants grown in Nebraska, USA.</title>
        <authorList>
            <person name="Schachtman D."/>
        </authorList>
    </citation>
    <scope>NUCLEOTIDE SEQUENCE [LARGE SCALE GENOMIC DNA]</scope>
    <source>
        <strain evidence="2 3">CC482</strain>
    </source>
</reference>
<evidence type="ECO:0000313" key="3">
    <source>
        <dbReference type="Proteomes" id="UP001229346"/>
    </source>
</evidence>
<feature type="transmembrane region" description="Helical" evidence="1">
    <location>
        <begin position="36"/>
        <end position="53"/>
    </location>
</feature>
<feature type="transmembrane region" description="Helical" evidence="1">
    <location>
        <begin position="309"/>
        <end position="328"/>
    </location>
</feature>
<feature type="transmembrane region" description="Helical" evidence="1">
    <location>
        <begin position="340"/>
        <end position="358"/>
    </location>
</feature>
<accession>A0ABT9U2T9</accession>
<feature type="transmembrane region" description="Helical" evidence="1">
    <location>
        <begin position="128"/>
        <end position="147"/>
    </location>
</feature>
<feature type="transmembrane region" description="Helical" evidence="1">
    <location>
        <begin position="12"/>
        <end position="29"/>
    </location>
</feature>
<dbReference type="Proteomes" id="UP001229346">
    <property type="component" value="Unassembled WGS sequence"/>
</dbReference>
<protein>
    <submittedName>
        <fullName evidence="2">Heme/copper-type cytochrome/quinol oxidase subunit 4</fullName>
    </submittedName>
</protein>
<feature type="transmembrane region" description="Helical" evidence="1">
    <location>
        <begin position="94"/>
        <end position="116"/>
    </location>
</feature>
<name>A0ABT9U2T9_PAEHA</name>
<comment type="caution">
    <text evidence="2">The sequence shown here is derived from an EMBL/GenBank/DDBJ whole genome shotgun (WGS) entry which is preliminary data.</text>
</comment>
<gene>
    <name evidence="2" type="ORF">J2T15_003381</name>
</gene>
<feature type="transmembrane region" description="Helical" evidence="1">
    <location>
        <begin position="168"/>
        <end position="196"/>
    </location>
</feature>
<keyword evidence="1" id="KW-1133">Transmembrane helix</keyword>
<dbReference type="EMBL" id="JAUSSU010000006">
    <property type="protein sequence ID" value="MDQ0113938.1"/>
    <property type="molecule type" value="Genomic_DNA"/>
</dbReference>
<feature type="transmembrane region" description="Helical" evidence="1">
    <location>
        <begin position="266"/>
        <end position="289"/>
    </location>
</feature>
<feature type="transmembrane region" description="Helical" evidence="1">
    <location>
        <begin position="378"/>
        <end position="399"/>
    </location>
</feature>
<organism evidence="2 3">
    <name type="scientific">Paenibacillus harenae</name>
    <dbReference type="NCBI Taxonomy" id="306543"/>
    <lineage>
        <taxon>Bacteria</taxon>
        <taxon>Bacillati</taxon>
        <taxon>Bacillota</taxon>
        <taxon>Bacilli</taxon>
        <taxon>Bacillales</taxon>
        <taxon>Paenibacillaceae</taxon>
        <taxon>Paenibacillus</taxon>
    </lineage>
</organism>
<feature type="transmembrane region" description="Helical" evidence="1">
    <location>
        <begin position="216"/>
        <end position="234"/>
    </location>
</feature>
<evidence type="ECO:0000313" key="2">
    <source>
        <dbReference type="EMBL" id="MDQ0113938.1"/>
    </source>
</evidence>
<dbReference type="RefSeq" id="WP_307205209.1">
    <property type="nucleotide sequence ID" value="NZ_JAUSSU010000006.1"/>
</dbReference>
<feature type="transmembrane region" description="Helical" evidence="1">
    <location>
        <begin position="65"/>
        <end position="87"/>
    </location>
</feature>
<proteinExistence type="predicted"/>
<keyword evidence="1" id="KW-0812">Transmembrane</keyword>
<dbReference type="InterPro" id="IPR025291">
    <property type="entry name" value="DUF4153"/>
</dbReference>
<dbReference type="Pfam" id="PF13687">
    <property type="entry name" value="DUF4153"/>
    <property type="match status" value="1"/>
</dbReference>
<evidence type="ECO:0000256" key="1">
    <source>
        <dbReference type="SAM" id="Phobius"/>
    </source>
</evidence>
<keyword evidence="3" id="KW-1185">Reference proteome</keyword>